<feature type="non-terminal residue" evidence="1">
    <location>
        <position position="1"/>
    </location>
</feature>
<reference evidence="1" key="1">
    <citation type="submission" date="2024-09" db="EMBL/GenBank/DDBJ databases">
        <title>Black Yeasts Isolated from many extreme environments.</title>
        <authorList>
            <person name="Coleine C."/>
            <person name="Stajich J.E."/>
            <person name="Selbmann L."/>
        </authorList>
    </citation>
    <scope>NUCLEOTIDE SEQUENCE</scope>
    <source>
        <strain evidence="1">CCFEE 5737</strain>
    </source>
</reference>
<evidence type="ECO:0000313" key="2">
    <source>
        <dbReference type="Proteomes" id="UP001186974"/>
    </source>
</evidence>
<sequence length="119" mass="13291">FDDTRIVSGGSDGRVRVWDLKKGILVRELSQPAEAVWRVVFEEEKAVIMASRNQRTIMEVWNFSPNIEDDDVRSASPVSMPDHGYAAEYLDVAEKAEGADIDMADAFEPSGPEGKKFSR</sequence>
<name>A0ACC3D1K8_9PEZI</name>
<proteinExistence type="predicted"/>
<gene>
    <name evidence="1" type="ORF">LTS18_008442</name>
</gene>
<accession>A0ACC3D1K8</accession>
<evidence type="ECO:0000313" key="1">
    <source>
        <dbReference type="EMBL" id="KAK3060489.1"/>
    </source>
</evidence>
<organism evidence="1 2">
    <name type="scientific">Coniosporium uncinatum</name>
    <dbReference type="NCBI Taxonomy" id="93489"/>
    <lineage>
        <taxon>Eukaryota</taxon>
        <taxon>Fungi</taxon>
        <taxon>Dikarya</taxon>
        <taxon>Ascomycota</taxon>
        <taxon>Pezizomycotina</taxon>
        <taxon>Dothideomycetes</taxon>
        <taxon>Dothideomycetes incertae sedis</taxon>
        <taxon>Coniosporium</taxon>
    </lineage>
</organism>
<keyword evidence="2" id="KW-1185">Reference proteome</keyword>
<dbReference type="Proteomes" id="UP001186974">
    <property type="component" value="Unassembled WGS sequence"/>
</dbReference>
<dbReference type="EMBL" id="JAWDJW010008533">
    <property type="protein sequence ID" value="KAK3060489.1"/>
    <property type="molecule type" value="Genomic_DNA"/>
</dbReference>
<protein>
    <submittedName>
        <fullName evidence="1">Uncharacterized protein</fullName>
    </submittedName>
</protein>
<comment type="caution">
    <text evidence="1">The sequence shown here is derived from an EMBL/GenBank/DDBJ whole genome shotgun (WGS) entry which is preliminary data.</text>
</comment>